<keyword evidence="5 7" id="KW-0119">Carbohydrate metabolism</keyword>
<dbReference type="EC" id="3.1.3.-" evidence="7"/>
<keyword evidence="10" id="KW-0862">Zinc</keyword>
<dbReference type="PIRSF" id="PIRSF004682">
    <property type="entry name" value="GmhB"/>
    <property type="match status" value="1"/>
</dbReference>
<feature type="binding site" evidence="10">
    <location>
        <position position="91"/>
    </location>
    <ligand>
        <name>Zn(2+)</name>
        <dbReference type="ChEBI" id="CHEBI:29105"/>
    </ligand>
</feature>
<feature type="binding site" evidence="10">
    <location>
        <position position="12"/>
    </location>
    <ligand>
        <name>Mg(2+)</name>
        <dbReference type="ChEBI" id="CHEBI:18420"/>
    </ligand>
</feature>
<comment type="cofactor">
    <cofactor evidence="10">
        <name>Mg(2+)</name>
        <dbReference type="ChEBI" id="CHEBI:18420"/>
    </cofactor>
</comment>
<dbReference type="SUPFAM" id="SSF56784">
    <property type="entry name" value="HAD-like"/>
    <property type="match status" value="1"/>
</dbReference>
<dbReference type="GO" id="GO:0005975">
    <property type="term" value="P:carbohydrate metabolic process"/>
    <property type="evidence" value="ECO:0007669"/>
    <property type="project" value="InterPro"/>
</dbReference>
<dbReference type="GO" id="GO:0046872">
    <property type="term" value="F:metal ion binding"/>
    <property type="evidence" value="ECO:0007669"/>
    <property type="project" value="UniProtKB-KW"/>
</dbReference>
<evidence type="ECO:0000256" key="7">
    <source>
        <dbReference type="PIRNR" id="PIRNR004682"/>
    </source>
</evidence>
<dbReference type="Gene3D" id="3.40.50.1000">
    <property type="entry name" value="HAD superfamily/HAD-like"/>
    <property type="match status" value="1"/>
</dbReference>
<keyword evidence="12" id="KW-1185">Reference proteome</keyword>
<evidence type="ECO:0000256" key="5">
    <source>
        <dbReference type="ARBA" id="ARBA00023277"/>
    </source>
</evidence>
<evidence type="ECO:0000313" key="12">
    <source>
        <dbReference type="Proteomes" id="UP000216885"/>
    </source>
</evidence>
<evidence type="ECO:0000256" key="9">
    <source>
        <dbReference type="PIRSR" id="PIRSR004682-3"/>
    </source>
</evidence>
<dbReference type="Pfam" id="PF13242">
    <property type="entry name" value="Hydrolase_like"/>
    <property type="match status" value="1"/>
</dbReference>
<feature type="active site" description="Proton donor" evidence="8">
    <location>
        <position position="12"/>
    </location>
</feature>
<dbReference type="GO" id="GO:0016791">
    <property type="term" value="F:phosphatase activity"/>
    <property type="evidence" value="ECO:0007669"/>
    <property type="project" value="InterPro"/>
</dbReference>
<dbReference type="EMBL" id="NEVQ01000013">
    <property type="protein sequence ID" value="OZI56119.1"/>
    <property type="molecule type" value="Genomic_DNA"/>
</dbReference>
<evidence type="ECO:0000256" key="6">
    <source>
        <dbReference type="ARBA" id="ARBA00031828"/>
    </source>
</evidence>
<evidence type="ECO:0000256" key="4">
    <source>
        <dbReference type="ARBA" id="ARBA00022801"/>
    </source>
</evidence>
<evidence type="ECO:0000256" key="2">
    <source>
        <dbReference type="ARBA" id="ARBA00022490"/>
    </source>
</evidence>
<dbReference type="InterPro" id="IPR006549">
    <property type="entry name" value="HAD-SF_hydro_IIIA"/>
</dbReference>
<comment type="similarity">
    <text evidence="7">Belongs to the gmhB family.</text>
</comment>
<proteinExistence type="inferred from homology"/>
<dbReference type="RefSeq" id="WP_094821185.1">
    <property type="nucleotide sequence ID" value="NZ_NEVO01000007.1"/>
</dbReference>
<keyword evidence="3 10" id="KW-0479">Metal-binding</keyword>
<feature type="site" description="Stabilizes the phosphoryl group" evidence="9">
    <location>
        <position position="52"/>
    </location>
</feature>
<dbReference type="GO" id="GO:0005737">
    <property type="term" value="C:cytoplasm"/>
    <property type="evidence" value="ECO:0007669"/>
    <property type="project" value="UniProtKB-SubCell"/>
</dbReference>
<dbReference type="PANTHER" id="PTHR42891">
    <property type="entry name" value="D-GLYCERO-BETA-D-MANNO-HEPTOSE-1,7-BISPHOSPHATE 7-PHOSPHATASE"/>
    <property type="match status" value="1"/>
</dbReference>
<feature type="site" description="Contributes to substrate recognition" evidence="9">
    <location>
        <position position="110"/>
    </location>
</feature>
<comment type="caution">
    <text evidence="11">The sequence shown here is derived from an EMBL/GenBank/DDBJ whole genome shotgun (WGS) entry which is preliminary data.</text>
</comment>
<feature type="binding site" evidence="10">
    <location>
        <position position="106"/>
    </location>
    <ligand>
        <name>Zn(2+)</name>
        <dbReference type="ChEBI" id="CHEBI:29105"/>
    </ligand>
</feature>
<evidence type="ECO:0000256" key="3">
    <source>
        <dbReference type="ARBA" id="ARBA00022723"/>
    </source>
</evidence>
<evidence type="ECO:0000256" key="1">
    <source>
        <dbReference type="ARBA" id="ARBA00004496"/>
    </source>
</evidence>
<organism evidence="11 12">
    <name type="scientific">Bordetella genomosp. 4</name>
    <dbReference type="NCBI Taxonomy" id="463044"/>
    <lineage>
        <taxon>Bacteria</taxon>
        <taxon>Pseudomonadati</taxon>
        <taxon>Pseudomonadota</taxon>
        <taxon>Betaproteobacteria</taxon>
        <taxon>Burkholderiales</taxon>
        <taxon>Alcaligenaceae</taxon>
        <taxon>Bordetella</taxon>
    </lineage>
</organism>
<comment type="cofactor">
    <cofactor evidence="10">
        <name>Zn(2+)</name>
        <dbReference type="ChEBI" id="CHEBI:29105"/>
    </cofactor>
</comment>
<feature type="binding site" evidence="10">
    <location>
        <position position="10"/>
    </location>
    <ligand>
        <name>Mg(2+)</name>
        <dbReference type="ChEBI" id="CHEBI:18420"/>
    </ligand>
</feature>
<gene>
    <name evidence="11" type="ORF">CAL20_11770</name>
</gene>
<accession>A0A261U2L9</accession>
<dbReference type="NCBIfam" id="TIGR01662">
    <property type="entry name" value="HAD-SF-IIIA"/>
    <property type="match status" value="1"/>
</dbReference>
<reference evidence="11 12" key="1">
    <citation type="submission" date="2017-05" db="EMBL/GenBank/DDBJ databases">
        <title>Complete and WGS of Bordetella genogroups.</title>
        <authorList>
            <person name="Spilker T."/>
            <person name="LiPuma J."/>
        </authorList>
    </citation>
    <scope>NUCLEOTIDE SEQUENCE [LARGE SCALE GENOMIC DNA]</scope>
    <source>
        <strain evidence="11 12">AU9919</strain>
    </source>
</reference>
<evidence type="ECO:0000256" key="10">
    <source>
        <dbReference type="PIRSR" id="PIRSR004682-4"/>
    </source>
</evidence>
<dbReference type="AlphaFoldDB" id="A0A261U2L9"/>
<protein>
    <recommendedName>
        <fullName evidence="6 7">D,D-heptose 1,7-bisphosphate phosphatase</fullName>
        <ecNumber evidence="7">3.1.3.-</ecNumber>
    </recommendedName>
</protein>
<keyword evidence="10" id="KW-0460">Magnesium</keyword>
<dbReference type="InterPro" id="IPR023214">
    <property type="entry name" value="HAD_sf"/>
</dbReference>
<feature type="binding site" evidence="10">
    <location>
        <position position="108"/>
    </location>
    <ligand>
        <name>Zn(2+)</name>
        <dbReference type="ChEBI" id="CHEBI:29105"/>
    </ligand>
</feature>
<dbReference type="Proteomes" id="UP000216885">
    <property type="component" value="Unassembled WGS sequence"/>
</dbReference>
<keyword evidence="2 7" id="KW-0963">Cytoplasm</keyword>
<evidence type="ECO:0000313" key="11">
    <source>
        <dbReference type="EMBL" id="OZI56119.1"/>
    </source>
</evidence>
<dbReference type="OrthoDB" id="9781367at2"/>
<comment type="subcellular location">
    <subcellularLocation>
        <location evidence="1 7">Cytoplasm</location>
    </subcellularLocation>
</comment>
<name>A0A261U2L9_9BORD</name>
<sequence length="196" mass="21279">MALRPAVFLDKDGTLLVDEPYNVDPDLMSYAPGAAQALSCLAAADLPLVVISNQAGVARGYFSPDALIRVEHKLAEMFRAAGARLDGFYWCPHDPAGILPDYAVECECRKPQPGLLLRAARELDLDLQASWFIGDILDDVQAGHLAGCRSVLLDVGHETEWRMTPEREPDRCAADLYEAARLVLNAMANDAAARGS</sequence>
<dbReference type="CDD" id="cd07503">
    <property type="entry name" value="HAD_HisB-N"/>
    <property type="match status" value="1"/>
</dbReference>
<feature type="active site" description="Nucleophile" evidence="8">
    <location>
        <position position="10"/>
    </location>
</feature>
<dbReference type="InterPro" id="IPR036412">
    <property type="entry name" value="HAD-like_sf"/>
</dbReference>
<feature type="site" description="Contributes to substrate recognition" evidence="9">
    <location>
        <position position="109"/>
    </location>
</feature>
<feature type="binding site" evidence="10">
    <location>
        <position position="93"/>
    </location>
    <ligand>
        <name>Zn(2+)</name>
        <dbReference type="ChEBI" id="CHEBI:29105"/>
    </ligand>
</feature>
<evidence type="ECO:0000256" key="8">
    <source>
        <dbReference type="PIRSR" id="PIRSR004682-1"/>
    </source>
</evidence>
<dbReference type="NCBIfam" id="TIGR01656">
    <property type="entry name" value="Histidinol-ppas"/>
    <property type="match status" value="1"/>
</dbReference>
<keyword evidence="4 7" id="KW-0378">Hydrolase</keyword>
<dbReference type="PANTHER" id="PTHR42891:SF1">
    <property type="entry name" value="D-GLYCERO-BETA-D-MANNO-HEPTOSE-1,7-BISPHOSPHATE 7-PHOSPHATASE"/>
    <property type="match status" value="1"/>
</dbReference>
<feature type="binding site" evidence="10">
    <location>
        <position position="135"/>
    </location>
    <ligand>
        <name>Mg(2+)</name>
        <dbReference type="ChEBI" id="CHEBI:18420"/>
    </ligand>
</feature>
<dbReference type="InterPro" id="IPR004446">
    <property type="entry name" value="Heptose_bisP_phosphatase"/>
</dbReference>
<dbReference type="InterPro" id="IPR006543">
    <property type="entry name" value="Histidinol-phos"/>
</dbReference>